<keyword evidence="2" id="KW-1185">Reference proteome</keyword>
<organism evidence="1 2">
    <name type="scientific">Pseudonocardia endophytica</name>
    <dbReference type="NCBI Taxonomy" id="401976"/>
    <lineage>
        <taxon>Bacteria</taxon>
        <taxon>Bacillati</taxon>
        <taxon>Actinomycetota</taxon>
        <taxon>Actinomycetes</taxon>
        <taxon>Pseudonocardiales</taxon>
        <taxon>Pseudonocardiaceae</taxon>
        <taxon>Pseudonocardia</taxon>
    </lineage>
</organism>
<evidence type="ECO:0000313" key="2">
    <source>
        <dbReference type="Proteomes" id="UP000295560"/>
    </source>
</evidence>
<name>A0A4R1HKH6_PSEEN</name>
<dbReference type="AlphaFoldDB" id="A0A4R1HKH6"/>
<dbReference type="Proteomes" id="UP000295560">
    <property type="component" value="Unassembled WGS sequence"/>
</dbReference>
<reference evidence="1 2" key="1">
    <citation type="submission" date="2019-03" db="EMBL/GenBank/DDBJ databases">
        <title>Sequencing the genomes of 1000 actinobacteria strains.</title>
        <authorList>
            <person name="Klenk H.-P."/>
        </authorList>
    </citation>
    <scope>NUCLEOTIDE SEQUENCE [LARGE SCALE GENOMIC DNA]</scope>
    <source>
        <strain evidence="1 2">DSM 44969</strain>
    </source>
</reference>
<dbReference type="OrthoDB" id="3474592at2"/>
<protein>
    <submittedName>
        <fullName evidence="1">Uncharacterized protein</fullName>
    </submittedName>
</protein>
<gene>
    <name evidence="1" type="ORF">EV378_5450</name>
</gene>
<evidence type="ECO:0000313" key="1">
    <source>
        <dbReference type="EMBL" id="TCK21463.1"/>
    </source>
</evidence>
<sequence>MILVLCHVGDHSARWVAERLGARARREVQLVFVEALADPSTVWCQEIRDEGVHMTITLGDGRTLRDGEIDAVLNRMVCAPATQTLAAVEGDEDYARSELTSFAASWVRGLAPRVVNPPTPQGLSGRWRPAPGWRVLARRAGLPVVDLAVDSADPSTADGDPTGGSTVLTVGGEMLVRDAPDDVRAAAARLLSLAETPILGLRFDGAVPGENGWRLLDATPYPDLSSAGEDGVTAIAAELAA</sequence>
<accession>A0A4R1HKH6</accession>
<proteinExistence type="predicted"/>
<comment type="caution">
    <text evidence="1">The sequence shown here is derived from an EMBL/GenBank/DDBJ whole genome shotgun (WGS) entry which is preliminary data.</text>
</comment>
<dbReference type="EMBL" id="SMFZ01000002">
    <property type="protein sequence ID" value="TCK21463.1"/>
    <property type="molecule type" value="Genomic_DNA"/>
</dbReference>
<dbReference type="RefSeq" id="WP_132430212.1">
    <property type="nucleotide sequence ID" value="NZ_SMFZ01000002.1"/>
</dbReference>